<dbReference type="GO" id="GO:0015450">
    <property type="term" value="F:protein-transporting ATPase activity"/>
    <property type="evidence" value="ECO:0007669"/>
    <property type="project" value="UniProtKB-UniRule"/>
</dbReference>
<dbReference type="EMBL" id="QICL01000007">
    <property type="protein sequence ID" value="PXV65529.1"/>
    <property type="molecule type" value="Genomic_DNA"/>
</dbReference>
<dbReference type="RefSeq" id="WP_110310250.1">
    <property type="nucleotide sequence ID" value="NZ_QICL01000007.1"/>
</dbReference>
<evidence type="ECO:0000256" key="3">
    <source>
        <dbReference type="ARBA" id="ARBA00022448"/>
    </source>
</evidence>
<comment type="caution">
    <text evidence="10">Lacks conserved residue(s) required for the propagation of feature annotation.</text>
</comment>
<evidence type="ECO:0000256" key="5">
    <source>
        <dbReference type="ARBA" id="ARBA00022692"/>
    </source>
</evidence>
<evidence type="ECO:0000256" key="6">
    <source>
        <dbReference type="ARBA" id="ARBA00022927"/>
    </source>
</evidence>
<dbReference type="NCBIfam" id="TIGR00810">
    <property type="entry name" value="secG"/>
    <property type="match status" value="1"/>
</dbReference>
<evidence type="ECO:0000256" key="9">
    <source>
        <dbReference type="ARBA" id="ARBA00023136"/>
    </source>
</evidence>
<keyword evidence="7 10" id="KW-1133">Transmembrane helix</keyword>
<keyword evidence="5 10" id="KW-0812">Transmembrane</keyword>
<feature type="transmembrane region" description="Helical" evidence="10">
    <location>
        <begin position="6"/>
        <end position="22"/>
    </location>
</feature>
<gene>
    <name evidence="12" type="ORF">CLV62_107126</name>
</gene>
<dbReference type="GO" id="GO:0009306">
    <property type="term" value="P:protein secretion"/>
    <property type="evidence" value="ECO:0007669"/>
    <property type="project" value="UniProtKB-UniRule"/>
</dbReference>
<dbReference type="GO" id="GO:0005886">
    <property type="term" value="C:plasma membrane"/>
    <property type="evidence" value="ECO:0007669"/>
    <property type="project" value="UniProtKB-SubCell"/>
</dbReference>
<feature type="region of interest" description="Disordered" evidence="11">
    <location>
        <begin position="83"/>
        <end position="119"/>
    </location>
</feature>
<dbReference type="PRINTS" id="PR01651">
    <property type="entry name" value="SECGEXPORT"/>
</dbReference>
<evidence type="ECO:0000256" key="8">
    <source>
        <dbReference type="ARBA" id="ARBA00023010"/>
    </source>
</evidence>
<evidence type="ECO:0000256" key="2">
    <source>
        <dbReference type="ARBA" id="ARBA00008445"/>
    </source>
</evidence>
<keyword evidence="4 10" id="KW-1003">Cell membrane</keyword>
<dbReference type="AlphaFoldDB" id="A0A2V3PQN0"/>
<dbReference type="OrthoDB" id="1122493at2"/>
<evidence type="ECO:0000313" key="12">
    <source>
        <dbReference type="EMBL" id="PXV65529.1"/>
    </source>
</evidence>
<evidence type="ECO:0000256" key="11">
    <source>
        <dbReference type="SAM" id="MobiDB-lite"/>
    </source>
</evidence>
<accession>A0A2V3PQN0</accession>
<dbReference type="GO" id="GO:0065002">
    <property type="term" value="P:intracellular protein transmembrane transport"/>
    <property type="evidence" value="ECO:0007669"/>
    <property type="project" value="TreeGrafter"/>
</dbReference>
<organism evidence="12 13">
    <name type="scientific">Dysgonomonas alginatilytica</name>
    <dbReference type="NCBI Taxonomy" id="1605892"/>
    <lineage>
        <taxon>Bacteria</taxon>
        <taxon>Pseudomonadati</taxon>
        <taxon>Bacteroidota</taxon>
        <taxon>Bacteroidia</taxon>
        <taxon>Bacteroidales</taxon>
        <taxon>Dysgonomonadaceae</taxon>
        <taxon>Dysgonomonas</taxon>
    </lineage>
</organism>
<dbReference type="PANTHER" id="PTHR34182">
    <property type="entry name" value="PROTEIN-EXPORT MEMBRANE PROTEIN SECG"/>
    <property type="match status" value="1"/>
</dbReference>
<name>A0A2V3PQN0_9BACT</name>
<comment type="similarity">
    <text evidence="2 10">Belongs to the SecG family.</text>
</comment>
<evidence type="ECO:0000256" key="10">
    <source>
        <dbReference type="RuleBase" id="RU365087"/>
    </source>
</evidence>
<dbReference type="Proteomes" id="UP000247973">
    <property type="component" value="Unassembled WGS sequence"/>
</dbReference>
<sequence>MEIVLSIVTIIVSIVLVLVVLVQKSKGGGLSSNFSSSNQFMGAPKTADVLEKTTWILAGTVILLSMASTKVITSNAQARQPLQIAAPVDNTEAPDMQSPQPTAVPQLPQAPESTPEPAN</sequence>
<keyword evidence="13" id="KW-1185">Reference proteome</keyword>
<evidence type="ECO:0000256" key="4">
    <source>
        <dbReference type="ARBA" id="ARBA00022475"/>
    </source>
</evidence>
<protein>
    <recommendedName>
        <fullName evidence="10">Protein-export membrane protein SecG</fullName>
    </recommendedName>
</protein>
<comment type="function">
    <text evidence="10">Involved in protein export. Participates in an early event of protein translocation.</text>
</comment>
<dbReference type="PANTHER" id="PTHR34182:SF1">
    <property type="entry name" value="PROTEIN-EXPORT MEMBRANE PROTEIN SECG"/>
    <property type="match status" value="1"/>
</dbReference>
<keyword evidence="9 10" id="KW-0472">Membrane</keyword>
<evidence type="ECO:0000256" key="7">
    <source>
        <dbReference type="ARBA" id="ARBA00022989"/>
    </source>
</evidence>
<comment type="caution">
    <text evidence="12">The sequence shown here is derived from an EMBL/GenBank/DDBJ whole genome shotgun (WGS) entry which is preliminary data.</text>
</comment>
<dbReference type="InterPro" id="IPR004692">
    <property type="entry name" value="SecG"/>
</dbReference>
<dbReference type="GO" id="GO:0043952">
    <property type="term" value="P:protein transport by the Sec complex"/>
    <property type="evidence" value="ECO:0007669"/>
    <property type="project" value="TreeGrafter"/>
</dbReference>
<evidence type="ECO:0000313" key="13">
    <source>
        <dbReference type="Proteomes" id="UP000247973"/>
    </source>
</evidence>
<evidence type="ECO:0000256" key="1">
    <source>
        <dbReference type="ARBA" id="ARBA00004651"/>
    </source>
</evidence>
<keyword evidence="3 10" id="KW-0813">Transport</keyword>
<keyword evidence="8 10" id="KW-0811">Translocation</keyword>
<comment type="subcellular location">
    <subcellularLocation>
        <location evidence="1 10">Cell membrane</location>
        <topology evidence="1 10">Multi-pass membrane protein</topology>
    </subcellularLocation>
</comment>
<dbReference type="Pfam" id="PF03840">
    <property type="entry name" value="SecG"/>
    <property type="match status" value="1"/>
</dbReference>
<keyword evidence="6 10" id="KW-0653">Protein transport</keyword>
<reference evidence="12 13" key="1">
    <citation type="submission" date="2018-03" db="EMBL/GenBank/DDBJ databases">
        <title>Genomic Encyclopedia of Archaeal and Bacterial Type Strains, Phase II (KMG-II): from individual species to whole genera.</title>
        <authorList>
            <person name="Goeker M."/>
        </authorList>
    </citation>
    <scope>NUCLEOTIDE SEQUENCE [LARGE SCALE GENOMIC DNA]</scope>
    <source>
        <strain evidence="12 13">DSM 100214</strain>
    </source>
</reference>
<proteinExistence type="inferred from homology"/>